<feature type="transmembrane region" description="Helical" evidence="8">
    <location>
        <begin position="64"/>
        <end position="85"/>
    </location>
</feature>
<dbReference type="Gene3D" id="1.20.1530.20">
    <property type="match status" value="1"/>
</dbReference>
<evidence type="ECO:0000256" key="2">
    <source>
        <dbReference type="ARBA" id="ARBA00010145"/>
    </source>
</evidence>
<keyword evidence="6 8" id="KW-1133">Transmembrane helix</keyword>
<dbReference type="Pfam" id="PF03547">
    <property type="entry name" value="Mem_trans"/>
    <property type="match status" value="2"/>
</dbReference>
<evidence type="ECO:0000256" key="8">
    <source>
        <dbReference type="SAM" id="Phobius"/>
    </source>
</evidence>
<feature type="transmembrane region" description="Helical" evidence="8">
    <location>
        <begin position="150"/>
        <end position="170"/>
    </location>
</feature>
<accession>G1C7H5</accession>
<evidence type="ECO:0000256" key="6">
    <source>
        <dbReference type="ARBA" id="ARBA00022989"/>
    </source>
</evidence>
<feature type="transmembrane region" description="Helical" evidence="8">
    <location>
        <begin position="238"/>
        <end position="257"/>
    </location>
</feature>
<evidence type="ECO:0000256" key="4">
    <source>
        <dbReference type="ARBA" id="ARBA00022475"/>
    </source>
</evidence>
<dbReference type="PANTHER" id="PTHR36838">
    <property type="entry name" value="AUXIN EFFLUX CARRIER FAMILY PROTEIN"/>
    <property type="match status" value="1"/>
</dbReference>
<feature type="transmembrane region" description="Helical" evidence="8">
    <location>
        <begin position="269"/>
        <end position="290"/>
    </location>
</feature>
<dbReference type="EMBL" id="JF747236">
    <property type="protein sequence ID" value="AEK10601.1"/>
    <property type="molecule type" value="Genomic_DNA"/>
</dbReference>
<feature type="transmembrane region" description="Helical" evidence="8">
    <location>
        <begin position="33"/>
        <end position="52"/>
    </location>
</feature>
<organism evidence="9">
    <name type="scientific">Alcanivorax hongdengensis</name>
    <dbReference type="NCBI Taxonomy" id="519051"/>
    <lineage>
        <taxon>Bacteria</taxon>
        <taxon>Pseudomonadati</taxon>
        <taxon>Pseudomonadota</taxon>
        <taxon>Gammaproteobacteria</taxon>
        <taxon>Oceanospirillales</taxon>
        <taxon>Alcanivoracaceae</taxon>
        <taxon>Alcanivorax</taxon>
    </lineage>
</organism>
<evidence type="ECO:0008006" key="10">
    <source>
        <dbReference type="Google" id="ProtNLM"/>
    </source>
</evidence>
<dbReference type="InterPro" id="IPR038770">
    <property type="entry name" value="Na+/solute_symporter_sf"/>
</dbReference>
<comment type="similarity">
    <text evidence="2">Belongs to the auxin efflux carrier (TC 2.A.69) family.</text>
</comment>
<feature type="transmembrane region" description="Helical" evidence="8">
    <location>
        <begin position="211"/>
        <end position="232"/>
    </location>
</feature>
<evidence type="ECO:0000256" key="5">
    <source>
        <dbReference type="ARBA" id="ARBA00022692"/>
    </source>
</evidence>
<keyword evidence="4" id="KW-1003">Cell membrane</keyword>
<evidence type="ECO:0000313" key="9">
    <source>
        <dbReference type="EMBL" id="AEK10601.1"/>
    </source>
</evidence>
<evidence type="ECO:0000256" key="1">
    <source>
        <dbReference type="ARBA" id="ARBA00004651"/>
    </source>
</evidence>
<keyword evidence="5 8" id="KW-0812">Transmembrane</keyword>
<evidence type="ECO:0000256" key="3">
    <source>
        <dbReference type="ARBA" id="ARBA00022448"/>
    </source>
</evidence>
<dbReference type="GO" id="GO:0055085">
    <property type="term" value="P:transmembrane transport"/>
    <property type="evidence" value="ECO:0007669"/>
    <property type="project" value="InterPro"/>
</dbReference>
<protein>
    <recommendedName>
        <fullName evidence="10">Transporter</fullName>
    </recommendedName>
</protein>
<reference evidence="9" key="1">
    <citation type="submission" date="2011-03" db="EMBL/GenBank/DDBJ databases">
        <title>Genes Involved in Alkane Degradation in Alcanivorax hongdengensis Strain A-11-3.</title>
        <authorList>
            <person name="Wang W."/>
        </authorList>
    </citation>
    <scope>NUCLEOTIDE SEQUENCE</scope>
    <source>
        <strain evidence="9">A-11-3</strain>
    </source>
</reference>
<dbReference type="InterPro" id="IPR004776">
    <property type="entry name" value="Mem_transp_PIN-like"/>
</dbReference>
<evidence type="ECO:0000256" key="7">
    <source>
        <dbReference type="ARBA" id="ARBA00023136"/>
    </source>
</evidence>
<dbReference type="AlphaFoldDB" id="G1C7H5"/>
<dbReference type="PANTHER" id="PTHR36838:SF1">
    <property type="entry name" value="SLR1864 PROTEIN"/>
    <property type="match status" value="1"/>
</dbReference>
<dbReference type="GO" id="GO:0005886">
    <property type="term" value="C:plasma membrane"/>
    <property type="evidence" value="ECO:0007669"/>
    <property type="project" value="UniProtKB-SubCell"/>
</dbReference>
<sequence>MLATLWTIIAPVLLCAGLGYGWARAGKPFDTQMVTSLVTLVTTPCLIVATMGKTTLDLQALMEVAGLAVAVLATTFVVSAVILRLTGQPFRVFLPSLVFPNTGNMGIPLCMLAFGEAGLALSLAWMMLYSVAHFSLGLAIVSGQGFSLKLFRHPILISVFLAVAMVAFQLSLPEWLYNTVSLIGDLTIPLMLITLGVSLSQLKVRHLGSAAGFAVLRLASGFAVGWGLVTALDIDGPLRGVVLIESTMPVAVFNYLLAKAYNRGAEEVAAMVVISTLLAFLLLPFLLTLAL</sequence>
<keyword evidence="3" id="KW-0813">Transport</keyword>
<name>G1C7H5_9GAMM</name>
<feature type="transmembrane region" description="Helical" evidence="8">
    <location>
        <begin position="176"/>
        <end position="199"/>
    </location>
</feature>
<comment type="subcellular location">
    <subcellularLocation>
        <location evidence="1">Cell membrane</location>
        <topology evidence="1">Multi-pass membrane protein</topology>
    </subcellularLocation>
</comment>
<proteinExistence type="inferred from homology"/>
<keyword evidence="7 8" id="KW-0472">Membrane</keyword>